<comment type="caution">
    <text evidence="1">The sequence shown here is derived from an EMBL/GenBank/DDBJ whole genome shotgun (WGS) entry which is preliminary data.</text>
</comment>
<evidence type="ECO:0000313" key="1">
    <source>
        <dbReference type="EMBL" id="KHG00615.1"/>
    </source>
</evidence>
<name>A0A0B0MIJ8_GOSAR</name>
<evidence type="ECO:0000313" key="2">
    <source>
        <dbReference type="Proteomes" id="UP000032142"/>
    </source>
</evidence>
<dbReference type="AlphaFoldDB" id="A0A0B0MIJ8"/>
<reference evidence="2" key="1">
    <citation type="submission" date="2014-09" db="EMBL/GenBank/DDBJ databases">
        <authorList>
            <person name="Mudge J."/>
            <person name="Ramaraj T."/>
            <person name="Lindquist I.E."/>
            <person name="Bharti A.K."/>
            <person name="Sundararajan A."/>
            <person name="Cameron C.T."/>
            <person name="Woodward J.E."/>
            <person name="May G.D."/>
            <person name="Brubaker C."/>
            <person name="Broadhvest J."/>
            <person name="Wilkins T.A."/>
        </authorList>
    </citation>
    <scope>NUCLEOTIDE SEQUENCE</scope>
    <source>
        <strain evidence="2">cv. AKA8401</strain>
    </source>
</reference>
<proteinExistence type="predicted"/>
<accession>A0A0B0MIJ8</accession>
<gene>
    <name evidence="1" type="ORF">F383_39011</name>
</gene>
<protein>
    <submittedName>
        <fullName evidence="1">Uncharacterized protein</fullName>
    </submittedName>
</protein>
<dbReference type="Proteomes" id="UP000032142">
    <property type="component" value="Unassembled WGS sequence"/>
</dbReference>
<organism evidence="1 2">
    <name type="scientific">Gossypium arboreum</name>
    <name type="common">Tree cotton</name>
    <name type="synonym">Gossypium nanking</name>
    <dbReference type="NCBI Taxonomy" id="29729"/>
    <lineage>
        <taxon>Eukaryota</taxon>
        <taxon>Viridiplantae</taxon>
        <taxon>Streptophyta</taxon>
        <taxon>Embryophyta</taxon>
        <taxon>Tracheophyta</taxon>
        <taxon>Spermatophyta</taxon>
        <taxon>Magnoliopsida</taxon>
        <taxon>eudicotyledons</taxon>
        <taxon>Gunneridae</taxon>
        <taxon>Pentapetalae</taxon>
        <taxon>rosids</taxon>
        <taxon>malvids</taxon>
        <taxon>Malvales</taxon>
        <taxon>Malvaceae</taxon>
        <taxon>Malvoideae</taxon>
        <taxon>Gossypium</taxon>
    </lineage>
</organism>
<dbReference type="EMBL" id="JRRC01139491">
    <property type="protein sequence ID" value="KHG00615.1"/>
    <property type="molecule type" value="Genomic_DNA"/>
</dbReference>
<keyword evidence="2" id="KW-1185">Reference proteome</keyword>
<sequence length="18" mass="1960">MVGTRLCDTPVRSSILPD</sequence>